<accession>A0A2K3N5Q2</accession>
<evidence type="ECO:0000313" key="1">
    <source>
        <dbReference type="EMBL" id="PNX98381.1"/>
    </source>
</evidence>
<proteinExistence type="predicted"/>
<dbReference type="EMBL" id="ASHM01016575">
    <property type="protein sequence ID" value="PNX98381.1"/>
    <property type="molecule type" value="Genomic_DNA"/>
</dbReference>
<sequence length="45" mass="5003">MEIEEFVKDAKIGDVFVLYVSGHSGNPEGEDDPRLTAAVDYEVME</sequence>
<evidence type="ECO:0000313" key="2">
    <source>
        <dbReference type="Proteomes" id="UP000236291"/>
    </source>
</evidence>
<reference evidence="1 2" key="2">
    <citation type="journal article" date="2017" name="Front. Plant Sci.">
        <title>Gene Classification and Mining of Molecular Markers Useful in Red Clover (Trifolium pratense) Breeding.</title>
        <authorList>
            <person name="Istvanek J."/>
            <person name="Dluhosova J."/>
            <person name="Dluhos P."/>
            <person name="Patkova L."/>
            <person name="Nedelnik J."/>
            <person name="Repkova J."/>
        </authorList>
    </citation>
    <scope>NUCLEOTIDE SEQUENCE [LARGE SCALE GENOMIC DNA]</scope>
    <source>
        <strain evidence="2">cv. Tatra</strain>
        <tissue evidence="1">Young leaves</tissue>
    </source>
</reference>
<organism evidence="1 2">
    <name type="scientific">Trifolium pratense</name>
    <name type="common">Red clover</name>
    <dbReference type="NCBI Taxonomy" id="57577"/>
    <lineage>
        <taxon>Eukaryota</taxon>
        <taxon>Viridiplantae</taxon>
        <taxon>Streptophyta</taxon>
        <taxon>Embryophyta</taxon>
        <taxon>Tracheophyta</taxon>
        <taxon>Spermatophyta</taxon>
        <taxon>Magnoliopsida</taxon>
        <taxon>eudicotyledons</taxon>
        <taxon>Gunneridae</taxon>
        <taxon>Pentapetalae</taxon>
        <taxon>rosids</taxon>
        <taxon>fabids</taxon>
        <taxon>Fabales</taxon>
        <taxon>Fabaceae</taxon>
        <taxon>Papilionoideae</taxon>
        <taxon>50 kb inversion clade</taxon>
        <taxon>NPAAA clade</taxon>
        <taxon>Hologalegina</taxon>
        <taxon>IRL clade</taxon>
        <taxon>Trifolieae</taxon>
        <taxon>Trifolium</taxon>
    </lineage>
</organism>
<gene>
    <name evidence="1" type="ORF">L195_g021626</name>
</gene>
<comment type="caution">
    <text evidence="1">The sequence shown here is derived from an EMBL/GenBank/DDBJ whole genome shotgun (WGS) entry which is preliminary data.</text>
</comment>
<dbReference type="AlphaFoldDB" id="A0A2K3N5Q2"/>
<protein>
    <submittedName>
        <fullName evidence="1">Uncharacterized protein</fullName>
    </submittedName>
</protein>
<name>A0A2K3N5Q2_TRIPR</name>
<reference evidence="1 2" key="1">
    <citation type="journal article" date="2014" name="Am. J. Bot.">
        <title>Genome assembly and annotation for red clover (Trifolium pratense; Fabaceae).</title>
        <authorList>
            <person name="Istvanek J."/>
            <person name="Jaros M."/>
            <person name="Krenek A."/>
            <person name="Repkova J."/>
        </authorList>
    </citation>
    <scope>NUCLEOTIDE SEQUENCE [LARGE SCALE GENOMIC DNA]</scope>
    <source>
        <strain evidence="2">cv. Tatra</strain>
        <tissue evidence="1">Young leaves</tissue>
    </source>
</reference>
<dbReference type="Proteomes" id="UP000236291">
    <property type="component" value="Unassembled WGS sequence"/>
</dbReference>
<feature type="non-terminal residue" evidence="1">
    <location>
        <position position="45"/>
    </location>
</feature>